<feature type="compositionally biased region" description="Low complexity" evidence="1">
    <location>
        <begin position="19"/>
        <end position="39"/>
    </location>
</feature>
<sequence length="426" mass="45106">MSAANQEPPEPEEPGEFVAAEQAGRAAAADAAPARQRWATSWASMPQLAEPENMPPPPFTGHGRMLADTTLRQTVRLSVAGSRIRLRLSNAFGGAPLPVTAATVALPAEGRAGVSAIRPGSARPVTFSGRASVTVPVGAHLVSDPVDIAVPARANLTVTLYLGPGQASDRITSHPGSRTTSHLLRGNHVAAPTLPGATPVDHWYLLSALEVPAGPGTRVAVLLGDSLTDGRGSTTNRNDRWPDQLVDRLHGHDRTRDVAVANQAAGGNRVLADGLGPNALARLDRDVLAQSGVAWLVVFEGVNDIGTAEATEAAQRTVTDDLVTAYDQIVTRAHTQDIRVYGATLTPFGGNDYDDPAGIREATRQAVNRWIRTSGRFDAVIDFDRAVRDPTDPRRLLPAADTGDHLHLNPTGYRLLADAVPARLFH</sequence>
<feature type="region of interest" description="Disordered" evidence="1">
    <location>
        <begin position="1"/>
        <end position="39"/>
    </location>
</feature>
<evidence type="ECO:0000313" key="4">
    <source>
        <dbReference type="Proteomes" id="UP001339911"/>
    </source>
</evidence>
<evidence type="ECO:0000313" key="3">
    <source>
        <dbReference type="EMBL" id="MEE6308220.1"/>
    </source>
</evidence>
<dbReference type="CDD" id="cd01830">
    <property type="entry name" value="XynE_like"/>
    <property type="match status" value="1"/>
</dbReference>
<gene>
    <name evidence="3" type="ORF">V1634_15435</name>
</gene>
<keyword evidence="3" id="KW-0378">Hydrolase</keyword>
<keyword evidence="4" id="KW-1185">Reference proteome</keyword>
<accession>A0ABU7SE74</accession>
<dbReference type="GO" id="GO:0016787">
    <property type="term" value="F:hydrolase activity"/>
    <property type="evidence" value="ECO:0007669"/>
    <property type="project" value="UniProtKB-KW"/>
</dbReference>
<dbReference type="InterPro" id="IPR053140">
    <property type="entry name" value="GDSL_Rv0518-like"/>
</dbReference>
<dbReference type="PANTHER" id="PTHR43784">
    <property type="entry name" value="GDSL-LIKE LIPASE/ACYLHYDROLASE, PUTATIVE (AFU_ORTHOLOGUE AFUA_2G00820)-RELATED"/>
    <property type="match status" value="1"/>
</dbReference>
<dbReference type="SUPFAM" id="SSF52266">
    <property type="entry name" value="SGNH hydrolase"/>
    <property type="match status" value="1"/>
</dbReference>
<dbReference type="InterPro" id="IPR013830">
    <property type="entry name" value="SGNH_hydro"/>
</dbReference>
<dbReference type="RefSeq" id="WP_331208502.1">
    <property type="nucleotide sequence ID" value="NZ_JAZGQL010000009.1"/>
</dbReference>
<comment type="caution">
    <text evidence="3">The sequence shown here is derived from an EMBL/GenBank/DDBJ whole genome shotgun (WGS) entry which is preliminary data.</text>
</comment>
<dbReference type="Gene3D" id="3.40.50.1110">
    <property type="entry name" value="SGNH hydrolase"/>
    <property type="match status" value="1"/>
</dbReference>
<reference evidence="3 4" key="1">
    <citation type="submission" date="2024-01" db="EMBL/GenBank/DDBJ databases">
        <title>Genome insights into Plantactinospora veratri sp. nov.</title>
        <authorList>
            <person name="Wang L."/>
        </authorList>
    </citation>
    <scope>NUCLEOTIDE SEQUENCE [LARGE SCALE GENOMIC DNA]</scope>
    <source>
        <strain evidence="3 4">NEAU-FHS4</strain>
    </source>
</reference>
<organism evidence="3 4">
    <name type="scientific">Plantactinospora veratri</name>
    <dbReference type="NCBI Taxonomy" id="1436122"/>
    <lineage>
        <taxon>Bacteria</taxon>
        <taxon>Bacillati</taxon>
        <taxon>Actinomycetota</taxon>
        <taxon>Actinomycetes</taxon>
        <taxon>Micromonosporales</taxon>
        <taxon>Micromonosporaceae</taxon>
        <taxon>Plantactinospora</taxon>
    </lineage>
</organism>
<name>A0ABU7SE74_9ACTN</name>
<protein>
    <submittedName>
        <fullName evidence="3">SGNH/GDSL hydrolase family protein</fullName>
    </submittedName>
</protein>
<feature type="domain" description="SGNH hydrolase-type esterase" evidence="2">
    <location>
        <begin position="222"/>
        <end position="415"/>
    </location>
</feature>
<dbReference type="PANTHER" id="PTHR43784:SF2">
    <property type="entry name" value="GDSL-LIKE LIPASE_ACYLHYDROLASE, PUTATIVE (AFU_ORTHOLOGUE AFUA_2G00820)-RELATED"/>
    <property type="match status" value="1"/>
</dbReference>
<dbReference type="InterPro" id="IPR036514">
    <property type="entry name" value="SGNH_hydro_sf"/>
</dbReference>
<evidence type="ECO:0000256" key="1">
    <source>
        <dbReference type="SAM" id="MobiDB-lite"/>
    </source>
</evidence>
<evidence type="ECO:0000259" key="2">
    <source>
        <dbReference type="Pfam" id="PF13472"/>
    </source>
</evidence>
<dbReference type="Proteomes" id="UP001339911">
    <property type="component" value="Unassembled WGS sequence"/>
</dbReference>
<dbReference type="EMBL" id="JAZGQL010000009">
    <property type="protein sequence ID" value="MEE6308220.1"/>
    <property type="molecule type" value="Genomic_DNA"/>
</dbReference>
<dbReference type="Pfam" id="PF13472">
    <property type="entry name" value="Lipase_GDSL_2"/>
    <property type="match status" value="1"/>
</dbReference>
<proteinExistence type="predicted"/>